<dbReference type="PANTHER" id="PTHR35008:SF8">
    <property type="entry name" value="ALCOHOL DEHYDROGENASE CYTOCHROME C SUBUNIT"/>
    <property type="match status" value="1"/>
</dbReference>
<dbReference type="Pfam" id="PF00034">
    <property type="entry name" value="Cytochrom_C"/>
    <property type="match status" value="1"/>
</dbReference>
<feature type="domain" description="Cytochrome c" evidence="5">
    <location>
        <begin position="52"/>
        <end position="167"/>
    </location>
</feature>
<dbReference type="AlphaFoldDB" id="L7U4I2"/>
<organism evidence="6 7">
    <name type="scientific">Myxococcus stipitatus (strain DSM 14675 / JCM 12634 / Mx s8)</name>
    <dbReference type="NCBI Taxonomy" id="1278073"/>
    <lineage>
        <taxon>Bacteria</taxon>
        <taxon>Pseudomonadati</taxon>
        <taxon>Myxococcota</taxon>
        <taxon>Myxococcia</taxon>
        <taxon>Myxococcales</taxon>
        <taxon>Cystobacterineae</taxon>
        <taxon>Myxococcaceae</taxon>
        <taxon>Myxococcus</taxon>
    </lineage>
</organism>
<keyword evidence="7" id="KW-1185">Reference proteome</keyword>
<keyword evidence="3 4" id="KW-0408">Iron</keyword>
<dbReference type="PROSITE" id="PS51007">
    <property type="entry name" value="CYTC"/>
    <property type="match status" value="2"/>
</dbReference>
<dbReference type="GO" id="GO:0009055">
    <property type="term" value="F:electron transfer activity"/>
    <property type="evidence" value="ECO:0007669"/>
    <property type="project" value="InterPro"/>
</dbReference>
<dbReference type="GO" id="GO:0046872">
    <property type="term" value="F:metal ion binding"/>
    <property type="evidence" value="ECO:0007669"/>
    <property type="project" value="UniProtKB-KW"/>
</dbReference>
<sequence>MNVRSGGRVGLGVVLALMVGACRQKEAATQAPVTPVAPVAPKPSAAVDVKVDPVARGRYLAESVLVCGACHTERDYSRVGGPVKGAPLAGDCFGEAHGMPVKVCASNITSDPEHGIGRWTDEELIRAMREGRGRDGRVLFPMMPYGDWKALSDEDARAVVAYLRQVPAVARSTPRTQLPPEMAAELQGLAVPVSGPVAGPKEDLVARGQYLTTIGQCGTCHAGMAEGAKPFSGGIPIPGPFGQETAPSLHPADALLRGMNEDAFVARFKTWKDVPQVASRQGQVNKLVMPWVFFAGFQEDDLRAMYRYLRTLPAASPPSAGK</sequence>
<evidence type="ECO:0000313" key="6">
    <source>
        <dbReference type="EMBL" id="AGC43068.1"/>
    </source>
</evidence>
<dbReference type="OrthoDB" id="9811281at2"/>
<dbReference type="PANTHER" id="PTHR35008">
    <property type="entry name" value="BLL4482 PROTEIN-RELATED"/>
    <property type="match status" value="1"/>
</dbReference>
<dbReference type="Proteomes" id="UP000011131">
    <property type="component" value="Chromosome"/>
</dbReference>
<dbReference type="InterPro" id="IPR036909">
    <property type="entry name" value="Cyt_c-like_dom_sf"/>
</dbReference>
<dbReference type="InterPro" id="IPR009056">
    <property type="entry name" value="Cyt_c-like_dom"/>
</dbReference>
<evidence type="ECO:0000256" key="4">
    <source>
        <dbReference type="PROSITE-ProRule" id="PRU00433"/>
    </source>
</evidence>
<evidence type="ECO:0000313" key="7">
    <source>
        <dbReference type="Proteomes" id="UP000011131"/>
    </source>
</evidence>
<dbReference type="eggNOG" id="COG2010">
    <property type="taxonomic scope" value="Bacteria"/>
</dbReference>
<proteinExistence type="predicted"/>
<evidence type="ECO:0000256" key="2">
    <source>
        <dbReference type="ARBA" id="ARBA00022723"/>
    </source>
</evidence>
<dbReference type="RefSeq" id="WP_015347330.1">
    <property type="nucleotide sequence ID" value="NC_020126.1"/>
</dbReference>
<dbReference type="GO" id="GO:0020037">
    <property type="term" value="F:heme binding"/>
    <property type="evidence" value="ECO:0007669"/>
    <property type="project" value="InterPro"/>
</dbReference>
<dbReference type="PATRIC" id="fig|1278073.3.peg.1782"/>
<evidence type="ECO:0000256" key="1">
    <source>
        <dbReference type="ARBA" id="ARBA00022617"/>
    </source>
</evidence>
<feature type="domain" description="Cytochrome c" evidence="5">
    <location>
        <begin position="203"/>
        <end position="313"/>
    </location>
</feature>
<dbReference type="STRING" id="1278073.MYSTI_01736"/>
<dbReference type="SUPFAM" id="SSF46626">
    <property type="entry name" value="Cytochrome c"/>
    <property type="match status" value="2"/>
</dbReference>
<name>L7U4I2_MYXSD</name>
<keyword evidence="1 4" id="KW-0349">Heme</keyword>
<dbReference type="PROSITE" id="PS51257">
    <property type="entry name" value="PROKAR_LIPOPROTEIN"/>
    <property type="match status" value="1"/>
</dbReference>
<accession>L7U4I2</accession>
<dbReference type="InterPro" id="IPR051459">
    <property type="entry name" value="Cytochrome_c-type_DH"/>
</dbReference>
<evidence type="ECO:0000259" key="5">
    <source>
        <dbReference type="PROSITE" id="PS51007"/>
    </source>
</evidence>
<keyword evidence="2 4" id="KW-0479">Metal-binding</keyword>
<evidence type="ECO:0000256" key="3">
    <source>
        <dbReference type="ARBA" id="ARBA00023004"/>
    </source>
</evidence>
<dbReference type="EMBL" id="CP004025">
    <property type="protein sequence ID" value="AGC43068.1"/>
    <property type="molecule type" value="Genomic_DNA"/>
</dbReference>
<dbReference type="HOGENOM" id="CLU_028594_2_0_7"/>
<dbReference type="KEGG" id="msd:MYSTI_01736"/>
<dbReference type="Gene3D" id="1.10.760.10">
    <property type="entry name" value="Cytochrome c-like domain"/>
    <property type="match status" value="2"/>
</dbReference>
<reference evidence="6 7" key="1">
    <citation type="journal article" date="2013" name="Genome Announc.">
        <title>Complete genome sequence of Myxococcus stipitatus strain DSM 14675, a fruiting myxobacterium.</title>
        <authorList>
            <person name="Huntley S."/>
            <person name="Kneip S."/>
            <person name="Treuner-Lange A."/>
            <person name="Sogaard-Andersen L."/>
        </authorList>
    </citation>
    <scope>NUCLEOTIDE SEQUENCE [LARGE SCALE GENOMIC DNA]</scope>
    <source>
        <strain evidence="7">DSM 14675 / JCM 12634 / Mx s8</strain>
    </source>
</reference>
<protein>
    <submittedName>
        <fullName evidence="6">Cytochrome c family protein</fullName>
    </submittedName>
</protein>
<gene>
    <name evidence="6" type="ordered locus">MYSTI_01736</name>
</gene>